<keyword evidence="1" id="KW-0472">Membrane</keyword>
<dbReference type="InterPro" id="IPR000866">
    <property type="entry name" value="AhpC/TSA"/>
</dbReference>
<dbReference type="SUPFAM" id="SSF48452">
    <property type="entry name" value="TPR-like"/>
    <property type="match status" value="1"/>
</dbReference>
<sequence length="343" mass="39442">MVTAHPRCFLTESKMRGYGGRAGRGTLVKKKSIFVSIIVVSFFSFWLGYINNAMGMKHDADAGLWLDIIRENLSSYDKMKPADARDYYEDALKDLNALIEEYADTEEALEAKFYVGATYNELGNFDEAIKYFDDVLSHQEEINKNFKVRLLYFKAKAFLGMGNAAKAKEVVAELRIIEPRAANAFGKELSGTIRIGMKAPDFNTMDLKGNLVHLYKYKGNIVVIDFWATWSDPCIQEFPEVKKMYRTFRGRGVQFIGVSLDDEIEDLKGFVRGEKVEWLQIFEGMRWKGTISKMYNIEKIPIMFVLDQESRVRYIGNDKKKITRVIARLLSESKQDVEPPMVR</sequence>
<dbReference type="GO" id="GO:0016209">
    <property type="term" value="F:antioxidant activity"/>
    <property type="evidence" value="ECO:0007669"/>
    <property type="project" value="InterPro"/>
</dbReference>
<dbReference type="AlphaFoldDB" id="A0A0F9KCP2"/>
<reference evidence="3" key="1">
    <citation type="journal article" date="2015" name="Nature">
        <title>Complex archaea that bridge the gap between prokaryotes and eukaryotes.</title>
        <authorList>
            <person name="Spang A."/>
            <person name="Saw J.H."/>
            <person name="Jorgensen S.L."/>
            <person name="Zaremba-Niedzwiedzka K."/>
            <person name="Martijn J."/>
            <person name="Lind A.E."/>
            <person name="van Eijk R."/>
            <person name="Schleper C."/>
            <person name="Guy L."/>
            <person name="Ettema T.J."/>
        </authorList>
    </citation>
    <scope>NUCLEOTIDE SEQUENCE</scope>
</reference>
<dbReference type="InterPro" id="IPR050553">
    <property type="entry name" value="Thioredoxin_ResA/DsbE_sf"/>
</dbReference>
<dbReference type="InterPro" id="IPR019734">
    <property type="entry name" value="TPR_rpt"/>
</dbReference>
<comment type="caution">
    <text evidence="3">The sequence shown here is derived from an EMBL/GenBank/DDBJ whole genome shotgun (WGS) entry which is preliminary data.</text>
</comment>
<dbReference type="GO" id="GO:0016491">
    <property type="term" value="F:oxidoreductase activity"/>
    <property type="evidence" value="ECO:0007669"/>
    <property type="project" value="InterPro"/>
</dbReference>
<dbReference type="SUPFAM" id="SSF52833">
    <property type="entry name" value="Thioredoxin-like"/>
    <property type="match status" value="1"/>
</dbReference>
<accession>A0A0F9KCP2</accession>
<dbReference type="InterPro" id="IPR013766">
    <property type="entry name" value="Thioredoxin_domain"/>
</dbReference>
<proteinExistence type="predicted"/>
<organism evidence="3">
    <name type="scientific">marine sediment metagenome</name>
    <dbReference type="NCBI Taxonomy" id="412755"/>
    <lineage>
        <taxon>unclassified sequences</taxon>
        <taxon>metagenomes</taxon>
        <taxon>ecological metagenomes</taxon>
    </lineage>
</organism>
<dbReference type="EMBL" id="LAZR01009478">
    <property type="protein sequence ID" value="KKM72406.1"/>
    <property type="molecule type" value="Genomic_DNA"/>
</dbReference>
<dbReference type="Gene3D" id="1.25.40.10">
    <property type="entry name" value="Tetratricopeptide repeat domain"/>
    <property type="match status" value="1"/>
</dbReference>
<feature type="domain" description="Thioredoxin" evidence="2">
    <location>
        <begin position="193"/>
        <end position="338"/>
    </location>
</feature>
<dbReference type="Gene3D" id="3.40.30.10">
    <property type="entry name" value="Glutaredoxin"/>
    <property type="match status" value="1"/>
</dbReference>
<evidence type="ECO:0000259" key="2">
    <source>
        <dbReference type="PROSITE" id="PS51352"/>
    </source>
</evidence>
<dbReference type="Pfam" id="PF00578">
    <property type="entry name" value="AhpC-TSA"/>
    <property type="match status" value="1"/>
</dbReference>
<feature type="transmembrane region" description="Helical" evidence="1">
    <location>
        <begin position="33"/>
        <end position="50"/>
    </location>
</feature>
<evidence type="ECO:0000256" key="1">
    <source>
        <dbReference type="SAM" id="Phobius"/>
    </source>
</evidence>
<dbReference type="PANTHER" id="PTHR42852:SF13">
    <property type="entry name" value="PROTEIN DIPZ"/>
    <property type="match status" value="1"/>
</dbReference>
<dbReference type="GO" id="GO:0006950">
    <property type="term" value="P:response to stress"/>
    <property type="evidence" value="ECO:0007669"/>
    <property type="project" value="UniProtKB-ARBA"/>
</dbReference>
<keyword evidence="1" id="KW-1133">Transmembrane helix</keyword>
<dbReference type="PANTHER" id="PTHR42852">
    <property type="entry name" value="THIOL:DISULFIDE INTERCHANGE PROTEIN DSBE"/>
    <property type="match status" value="1"/>
</dbReference>
<dbReference type="CDD" id="cd02966">
    <property type="entry name" value="TlpA_like_family"/>
    <property type="match status" value="1"/>
</dbReference>
<gene>
    <name evidence="3" type="ORF">LCGC14_1420840</name>
</gene>
<evidence type="ECO:0000313" key="3">
    <source>
        <dbReference type="EMBL" id="KKM72406.1"/>
    </source>
</evidence>
<keyword evidence="1" id="KW-0812">Transmembrane</keyword>
<name>A0A0F9KCP2_9ZZZZ</name>
<dbReference type="InterPro" id="IPR011990">
    <property type="entry name" value="TPR-like_helical_dom_sf"/>
</dbReference>
<dbReference type="InterPro" id="IPR036249">
    <property type="entry name" value="Thioredoxin-like_sf"/>
</dbReference>
<dbReference type="PROSITE" id="PS51352">
    <property type="entry name" value="THIOREDOXIN_2"/>
    <property type="match status" value="1"/>
</dbReference>
<dbReference type="PROSITE" id="PS50005">
    <property type="entry name" value="TPR"/>
    <property type="match status" value="1"/>
</dbReference>
<protein>
    <recommendedName>
        <fullName evidence="2">Thioredoxin domain-containing protein</fullName>
    </recommendedName>
</protein>